<organism evidence="1 2">
    <name type="scientific">Chaetoceros tenuissimus</name>
    <dbReference type="NCBI Taxonomy" id="426638"/>
    <lineage>
        <taxon>Eukaryota</taxon>
        <taxon>Sar</taxon>
        <taxon>Stramenopiles</taxon>
        <taxon>Ochrophyta</taxon>
        <taxon>Bacillariophyta</taxon>
        <taxon>Coscinodiscophyceae</taxon>
        <taxon>Chaetocerotophycidae</taxon>
        <taxon>Chaetocerotales</taxon>
        <taxon>Chaetocerotaceae</taxon>
        <taxon>Chaetoceros</taxon>
    </lineage>
</organism>
<reference evidence="1 2" key="1">
    <citation type="journal article" date="2021" name="Sci. Rep.">
        <title>The genome of the diatom Chaetoceros tenuissimus carries an ancient integrated fragment of an extant virus.</title>
        <authorList>
            <person name="Hongo Y."/>
            <person name="Kimura K."/>
            <person name="Takaki Y."/>
            <person name="Yoshida Y."/>
            <person name="Baba S."/>
            <person name="Kobayashi G."/>
            <person name="Nagasaki K."/>
            <person name="Hano T."/>
            <person name="Tomaru Y."/>
        </authorList>
    </citation>
    <scope>NUCLEOTIDE SEQUENCE [LARGE SCALE GENOMIC DNA]</scope>
    <source>
        <strain evidence="1 2">NIES-3715</strain>
    </source>
</reference>
<protein>
    <recommendedName>
        <fullName evidence="3">Leucine-rich repeat domain-containing protein</fullName>
    </recommendedName>
</protein>
<evidence type="ECO:0000313" key="1">
    <source>
        <dbReference type="EMBL" id="GFH46395.1"/>
    </source>
</evidence>
<dbReference type="InterPro" id="IPR032675">
    <property type="entry name" value="LRR_dom_sf"/>
</dbReference>
<comment type="caution">
    <text evidence="1">The sequence shown here is derived from an EMBL/GenBank/DDBJ whole genome shotgun (WGS) entry which is preliminary data.</text>
</comment>
<dbReference type="Gene3D" id="3.80.10.10">
    <property type="entry name" value="Ribonuclease Inhibitor"/>
    <property type="match status" value="1"/>
</dbReference>
<keyword evidence="2" id="KW-1185">Reference proteome</keyword>
<evidence type="ECO:0008006" key="3">
    <source>
        <dbReference type="Google" id="ProtNLM"/>
    </source>
</evidence>
<dbReference type="SUPFAM" id="SSF52058">
    <property type="entry name" value="L domain-like"/>
    <property type="match status" value="1"/>
</dbReference>
<dbReference type="Proteomes" id="UP001054902">
    <property type="component" value="Unassembled WGS sequence"/>
</dbReference>
<dbReference type="AlphaFoldDB" id="A0AAD3CKL8"/>
<name>A0AAD3CKL8_9STRA</name>
<evidence type="ECO:0000313" key="2">
    <source>
        <dbReference type="Proteomes" id="UP001054902"/>
    </source>
</evidence>
<dbReference type="EMBL" id="BLLK01000022">
    <property type="protein sequence ID" value="GFH46395.1"/>
    <property type="molecule type" value="Genomic_DNA"/>
</dbReference>
<proteinExistence type="predicted"/>
<accession>A0AAD3CKL8</accession>
<gene>
    <name evidence="1" type="ORF">CTEN210_02869</name>
</gene>
<dbReference type="Pfam" id="PF13306">
    <property type="entry name" value="LRR_5"/>
    <property type="match status" value="1"/>
</dbReference>
<dbReference type="InterPro" id="IPR026906">
    <property type="entry name" value="LRR_5"/>
</dbReference>
<sequence length="279" mass="32411">MRVATVDGLVTLFYDGSKQLFSEELYEEWWEECSDHGYNEEGWEEWDLSDECKQYLRERQSWQQVIVVEGVTEIPERSFQKCFNIQKVIFANTVVRINPLAFADCSSLSSIKLSINIEVIESGAFIDCNISRVFLPPRCREIGNAAFRMNNNLTIFNVPQDTEIDLHVISETKLIEESHFQIDERYNYDSFPGQTEEVVAWIKNMNSDNKYSLHRACSSYKPLKEVINAIVEKKGIGSFHNKNSIGITPSQYLMENPFADVTEKDIIRDYIMKMMGEYE</sequence>